<dbReference type="PANTHER" id="PTHR46863:SF1">
    <property type="entry name" value="PROTEIN KINASE SUPERFAMILY PROTEIN"/>
    <property type="match status" value="1"/>
</dbReference>
<keyword evidence="1" id="KW-0675">Receptor</keyword>
<protein>
    <submittedName>
        <fullName evidence="1">LysM domain receptor-like kinase 3</fullName>
    </submittedName>
</protein>
<evidence type="ECO:0000313" key="1">
    <source>
        <dbReference type="EMBL" id="KAF7839300.1"/>
    </source>
</evidence>
<sequence length="73" mass="8188">MNSSGIIVTEPSLNAKICHFGAAQLCGEIDKGEEEIVDRLEEVVGSEAKALQLRLQRRQWRKSEKAKVGNEHR</sequence>
<name>A0A834X7B7_9FABA</name>
<reference evidence="1" key="1">
    <citation type="submission" date="2020-09" db="EMBL/GenBank/DDBJ databases">
        <title>Genome-Enabled Discovery of Anthraquinone Biosynthesis in Senna tora.</title>
        <authorList>
            <person name="Kang S.-H."/>
            <person name="Pandey R.P."/>
            <person name="Lee C.-M."/>
            <person name="Sim J.-S."/>
            <person name="Jeong J.-T."/>
            <person name="Choi B.-S."/>
            <person name="Jung M."/>
            <person name="Ginzburg D."/>
            <person name="Zhao K."/>
            <person name="Won S.Y."/>
            <person name="Oh T.-J."/>
            <person name="Yu Y."/>
            <person name="Kim N.-H."/>
            <person name="Lee O.R."/>
            <person name="Lee T.-H."/>
            <person name="Bashyal P."/>
            <person name="Kim T.-S."/>
            <person name="Lee W.-H."/>
            <person name="Kawkins C."/>
            <person name="Kim C.-K."/>
            <person name="Kim J.S."/>
            <person name="Ahn B.O."/>
            <person name="Rhee S.Y."/>
            <person name="Sohng J.K."/>
        </authorList>
    </citation>
    <scope>NUCLEOTIDE SEQUENCE</scope>
    <source>
        <tissue evidence="1">Leaf</tissue>
    </source>
</reference>
<organism evidence="1 2">
    <name type="scientific">Senna tora</name>
    <dbReference type="NCBI Taxonomy" id="362788"/>
    <lineage>
        <taxon>Eukaryota</taxon>
        <taxon>Viridiplantae</taxon>
        <taxon>Streptophyta</taxon>
        <taxon>Embryophyta</taxon>
        <taxon>Tracheophyta</taxon>
        <taxon>Spermatophyta</taxon>
        <taxon>Magnoliopsida</taxon>
        <taxon>eudicotyledons</taxon>
        <taxon>Gunneridae</taxon>
        <taxon>Pentapetalae</taxon>
        <taxon>rosids</taxon>
        <taxon>fabids</taxon>
        <taxon>Fabales</taxon>
        <taxon>Fabaceae</taxon>
        <taxon>Caesalpinioideae</taxon>
        <taxon>Cassia clade</taxon>
        <taxon>Senna</taxon>
    </lineage>
</organism>
<keyword evidence="2" id="KW-1185">Reference proteome</keyword>
<dbReference type="GO" id="GO:0016301">
    <property type="term" value="F:kinase activity"/>
    <property type="evidence" value="ECO:0007669"/>
    <property type="project" value="UniProtKB-KW"/>
</dbReference>
<comment type="caution">
    <text evidence="1">The sequence shown here is derived from an EMBL/GenBank/DDBJ whole genome shotgun (WGS) entry which is preliminary data.</text>
</comment>
<gene>
    <name evidence="1" type="ORF">G2W53_007782</name>
</gene>
<dbReference type="EMBL" id="JAAIUW010000003">
    <property type="protein sequence ID" value="KAF7839300.1"/>
    <property type="molecule type" value="Genomic_DNA"/>
</dbReference>
<dbReference type="PANTHER" id="PTHR46863">
    <property type="entry name" value="OS09G0572100 PROTEIN"/>
    <property type="match status" value="1"/>
</dbReference>
<keyword evidence="1" id="KW-0808">Transferase</keyword>
<evidence type="ECO:0000313" key="2">
    <source>
        <dbReference type="Proteomes" id="UP000634136"/>
    </source>
</evidence>
<dbReference type="Proteomes" id="UP000634136">
    <property type="component" value="Unassembled WGS sequence"/>
</dbReference>
<accession>A0A834X7B7</accession>
<proteinExistence type="predicted"/>
<dbReference type="AlphaFoldDB" id="A0A834X7B7"/>
<keyword evidence="1" id="KW-0418">Kinase</keyword>